<dbReference type="AlphaFoldDB" id="A0A830FHV0"/>
<keyword evidence="1" id="KW-0472">Membrane</keyword>
<feature type="transmembrane region" description="Helical" evidence="1">
    <location>
        <begin position="31"/>
        <end position="52"/>
    </location>
</feature>
<organism evidence="2 3">
    <name type="scientific">Halocalculus aciditolerans</name>
    <dbReference type="NCBI Taxonomy" id="1383812"/>
    <lineage>
        <taxon>Archaea</taxon>
        <taxon>Methanobacteriati</taxon>
        <taxon>Methanobacteriota</taxon>
        <taxon>Stenosarchaea group</taxon>
        <taxon>Halobacteria</taxon>
        <taxon>Halobacteriales</taxon>
        <taxon>Halobacteriaceae</taxon>
        <taxon>Halocalculus</taxon>
    </lineage>
</organism>
<comment type="caution">
    <text evidence="2">The sequence shown here is derived from an EMBL/GenBank/DDBJ whole genome shotgun (WGS) entry which is preliminary data.</text>
</comment>
<name>A0A830FHV0_9EURY</name>
<keyword evidence="1" id="KW-0812">Transmembrane</keyword>
<feature type="transmembrane region" description="Helical" evidence="1">
    <location>
        <begin position="64"/>
        <end position="86"/>
    </location>
</feature>
<evidence type="ECO:0000256" key="1">
    <source>
        <dbReference type="SAM" id="Phobius"/>
    </source>
</evidence>
<reference evidence="2" key="2">
    <citation type="submission" date="2020-09" db="EMBL/GenBank/DDBJ databases">
        <authorList>
            <person name="Sun Q."/>
            <person name="Ohkuma M."/>
        </authorList>
    </citation>
    <scope>NUCLEOTIDE SEQUENCE</scope>
    <source>
        <strain evidence="2">JCM 19596</strain>
    </source>
</reference>
<dbReference type="OrthoDB" id="222241at2157"/>
<evidence type="ECO:0000313" key="3">
    <source>
        <dbReference type="Proteomes" id="UP000607197"/>
    </source>
</evidence>
<evidence type="ECO:0000313" key="2">
    <source>
        <dbReference type="EMBL" id="GGL57569.1"/>
    </source>
</evidence>
<accession>A0A830FHV0</accession>
<dbReference type="EMBL" id="BMPG01000002">
    <property type="protein sequence ID" value="GGL57569.1"/>
    <property type="molecule type" value="Genomic_DNA"/>
</dbReference>
<sequence>MTRSISDQIETLNDMASIESGSLTNLVAKDFLLPVTTLFASISLLISSIFDIPVQVFGAFADGVSHFVGTIFSGAAEMLGVGASVSANSVQSGPWAQFGPLTFAVMIVAIIAGLYVIAWYRNLETTGNLVAFIPFDVPLVGSEGEEE</sequence>
<gene>
    <name evidence="2" type="ORF">GCM10009039_14670</name>
</gene>
<proteinExistence type="predicted"/>
<feature type="transmembrane region" description="Helical" evidence="1">
    <location>
        <begin position="98"/>
        <end position="120"/>
    </location>
</feature>
<protein>
    <submittedName>
        <fullName evidence="2">Uncharacterized protein</fullName>
    </submittedName>
</protein>
<dbReference type="Proteomes" id="UP000607197">
    <property type="component" value="Unassembled WGS sequence"/>
</dbReference>
<reference evidence="2" key="1">
    <citation type="journal article" date="2014" name="Int. J. Syst. Evol. Microbiol.">
        <title>Complete genome sequence of Corynebacterium casei LMG S-19264T (=DSM 44701T), isolated from a smear-ripened cheese.</title>
        <authorList>
            <consortium name="US DOE Joint Genome Institute (JGI-PGF)"/>
            <person name="Walter F."/>
            <person name="Albersmeier A."/>
            <person name="Kalinowski J."/>
            <person name="Ruckert C."/>
        </authorList>
    </citation>
    <scope>NUCLEOTIDE SEQUENCE</scope>
    <source>
        <strain evidence="2">JCM 19596</strain>
    </source>
</reference>
<keyword evidence="1" id="KW-1133">Transmembrane helix</keyword>
<keyword evidence="3" id="KW-1185">Reference proteome</keyword>
<dbReference type="RefSeq" id="WP_188977460.1">
    <property type="nucleotide sequence ID" value="NZ_BMPG01000002.1"/>
</dbReference>